<accession>A0A1G8PBH4</accession>
<dbReference type="STRING" id="335973.SAMN04488693_1314"/>
<dbReference type="PROSITE" id="PS51318">
    <property type="entry name" value="TAT"/>
    <property type="match status" value="1"/>
</dbReference>
<evidence type="ECO:0000313" key="3">
    <source>
        <dbReference type="Proteomes" id="UP000199258"/>
    </source>
</evidence>
<dbReference type="InterPro" id="IPR008972">
    <property type="entry name" value="Cupredoxin"/>
</dbReference>
<dbReference type="InterPro" id="IPR011707">
    <property type="entry name" value="Cu-oxidase-like_N"/>
</dbReference>
<dbReference type="Pfam" id="PF07732">
    <property type="entry name" value="Cu-oxidase_3"/>
    <property type="match status" value="1"/>
</dbReference>
<dbReference type="AlphaFoldDB" id="A0A1G8PBH4"/>
<dbReference type="Gene3D" id="2.60.40.420">
    <property type="entry name" value="Cupredoxins - blue copper proteins"/>
    <property type="match status" value="1"/>
</dbReference>
<dbReference type="RefSeq" id="WP_245702924.1">
    <property type="nucleotide sequence ID" value="NZ_FNDT01000031.1"/>
</dbReference>
<sequence>MSVSRRHVLQYAGAGILGVAALGVPLNTLQAKSASRLAAANMPKPFQSQLKIPPVLAPERTVLDSAGRRLSYYRIRQTPGLASILPHFTTPVLGYNGIIPGPTISVEQGTKISLRMDNLLPLVHPQYGHVLNTSTHLHGSASLPQFDGYASDLTPKGLCKDYE</sequence>
<dbReference type="Proteomes" id="UP000199258">
    <property type="component" value="Unassembled WGS sequence"/>
</dbReference>
<dbReference type="EMBL" id="FNDT01000031">
    <property type="protein sequence ID" value="SDI89090.1"/>
    <property type="molecule type" value="Genomic_DNA"/>
</dbReference>
<evidence type="ECO:0000259" key="1">
    <source>
        <dbReference type="Pfam" id="PF07732"/>
    </source>
</evidence>
<dbReference type="InterPro" id="IPR006311">
    <property type="entry name" value="TAT_signal"/>
</dbReference>
<gene>
    <name evidence="2" type="ORF">SAMN04488693_1314</name>
</gene>
<organism evidence="2 3">
    <name type="scientific">Arthrobacter subterraneus</name>
    <dbReference type="NCBI Taxonomy" id="335973"/>
    <lineage>
        <taxon>Bacteria</taxon>
        <taxon>Bacillati</taxon>
        <taxon>Actinomycetota</taxon>
        <taxon>Actinomycetes</taxon>
        <taxon>Micrococcales</taxon>
        <taxon>Micrococcaceae</taxon>
        <taxon>Arthrobacter</taxon>
    </lineage>
</organism>
<protein>
    <submittedName>
        <fullName evidence="2">Multicopper oxidase</fullName>
    </submittedName>
</protein>
<keyword evidence="3" id="KW-1185">Reference proteome</keyword>
<evidence type="ECO:0000313" key="2">
    <source>
        <dbReference type="EMBL" id="SDI89090.1"/>
    </source>
</evidence>
<reference evidence="2 3" key="1">
    <citation type="submission" date="2016-10" db="EMBL/GenBank/DDBJ databases">
        <authorList>
            <person name="de Groot N.N."/>
        </authorList>
    </citation>
    <scope>NUCLEOTIDE SEQUENCE [LARGE SCALE GENOMIC DNA]</scope>
    <source>
        <strain evidence="2 3">NP_1H</strain>
    </source>
</reference>
<feature type="domain" description="Plastocyanin-like" evidence="1">
    <location>
        <begin position="87"/>
        <end position="148"/>
    </location>
</feature>
<name>A0A1G8PBH4_9MICC</name>
<dbReference type="SUPFAM" id="SSF49503">
    <property type="entry name" value="Cupredoxins"/>
    <property type="match status" value="1"/>
</dbReference>
<dbReference type="GO" id="GO:0005507">
    <property type="term" value="F:copper ion binding"/>
    <property type="evidence" value="ECO:0007669"/>
    <property type="project" value="InterPro"/>
</dbReference>
<proteinExistence type="predicted"/>